<keyword evidence="1" id="KW-0479">Metal-binding</keyword>
<evidence type="ECO:0000256" key="6">
    <source>
        <dbReference type="PROSITE-ProRule" id="PRU00094"/>
    </source>
</evidence>
<evidence type="ECO:0000256" key="5">
    <source>
        <dbReference type="ARBA" id="ARBA00023163"/>
    </source>
</evidence>
<keyword evidence="5" id="KW-0804">Transcription</keyword>
<name>A0AAD4KQ01_9EURO</name>
<dbReference type="Gene3D" id="3.30.450.20">
    <property type="entry name" value="PAS domain"/>
    <property type="match status" value="1"/>
</dbReference>
<dbReference type="EMBL" id="JAJTJA010000006">
    <property type="protein sequence ID" value="KAH8697733.1"/>
    <property type="molecule type" value="Genomic_DNA"/>
</dbReference>
<evidence type="ECO:0000259" key="9">
    <source>
        <dbReference type="PROSITE" id="PS50114"/>
    </source>
</evidence>
<feature type="compositionally biased region" description="Low complexity" evidence="7">
    <location>
        <begin position="57"/>
        <end position="68"/>
    </location>
</feature>
<dbReference type="RefSeq" id="XP_046072434.1">
    <property type="nucleotide sequence ID" value="XM_046211262.1"/>
</dbReference>
<dbReference type="NCBIfam" id="TIGR00229">
    <property type="entry name" value="sensory_box"/>
    <property type="match status" value="1"/>
</dbReference>
<evidence type="ECO:0000256" key="7">
    <source>
        <dbReference type="SAM" id="MobiDB-lite"/>
    </source>
</evidence>
<dbReference type="GeneID" id="70241549"/>
<comment type="caution">
    <text evidence="10">The sequence shown here is derived from an EMBL/GenBank/DDBJ whole genome shotgun (WGS) entry which is preliminary data.</text>
</comment>
<gene>
    <name evidence="10" type="ORF">BGW36DRAFT_296382</name>
</gene>
<dbReference type="PROSITE" id="PS50114">
    <property type="entry name" value="GATA_ZN_FINGER_2"/>
    <property type="match status" value="1"/>
</dbReference>
<accession>A0AAD4KQ01</accession>
<keyword evidence="4" id="KW-0805">Transcription regulation</keyword>
<evidence type="ECO:0000313" key="10">
    <source>
        <dbReference type="EMBL" id="KAH8697733.1"/>
    </source>
</evidence>
<dbReference type="InterPro" id="IPR000679">
    <property type="entry name" value="Znf_GATA"/>
</dbReference>
<dbReference type="Pfam" id="PF00320">
    <property type="entry name" value="GATA"/>
    <property type="match status" value="1"/>
</dbReference>
<feature type="region of interest" description="Disordered" evidence="7">
    <location>
        <begin position="327"/>
        <end position="358"/>
    </location>
</feature>
<dbReference type="PANTHER" id="PTHR47172">
    <property type="entry name" value="OS01G0976800 PROTEIN"/>
    <property type="match status" value="1"/>
</dbReference>
<dbReference type="SMART" id="SM00091">
    <property type="entry name" value="PAS"/>
    <property type="match status" value="1"/>
</dbReference>
<dbReference type="PANTHER" id="PTHR47172:SF24">
    <property type="entry name" value="GATA ZINC FINGER DOMAIN-CONTAINING PROTEIN 14-RELATED"/>
    <property type="match status" value="1"/>
</dbReference>
<feature type="region of interest" description="Disordered" evidence="7">
    <location>
        <begin position="23"/>
        <end position="70"/>
    </location>
</feature>
<reference evidence="10" key="1">
    <citation type="submission" date="2021-12" db="EMBL/GenBank/DDBJ databases">
        <title>Convergent genome expansion in fungi linked to evolution of root-endophyte symbiosis.</title>
        <authorList>
            <consortium name="DOE Joint Genome Institute"/>
            <person name="Ke Y.-H."/>
            <person name="Bonito G."/>
            <person name="Liao H.-L."/>
            <person name="Looney B."/>
            <person name="Rojas-Flechas A."/>
            <person name="Nash J."/>
            <person name="Hameed K."/>
            <person name="Schadt C."/>
            <person name="Martin F."/>
            <person name="Crous P.W."/>
            <person name="Miettinen O."/>
            <person name="Magnuson J.K."/>
            <person name="Labbe J."/>
            <person name="Jacobson D."/>
            <person name="Doktycz M.J."/>
            <person name="Veneault-Fourrey C."/>
            <person name="Kuo A."/>
            <person name="Mondo S."/>
            <person name="Calhoun S."/>
            <person name="Riley R."/>
            <person name="Ohm R."/>
            <person name="LaButti K."/>
            <person name="Andreopoulos B."/>
            <person name="Pangilinan J."/>
            <person name="Nolan M."/>
            <person name="Tritt A."/>
            <person name="Clum A."/>
            <person name="Lipzen A."/>
            <person name="Daum C."/>
            <person name="Barry K."/>
            <person name="Grigoriev I.V."/>
            <person name="Vilgalys R."/>
        </authorList>
    </citation>
    <scope>NUCLEOTIDE SEQUENCE</scope>
    <source>
        <strain evidence="10">PMI_201</strain>
    </source>
</reference>
<feature type="domain" description="PAS" evidence="8">
    <location>
        <begin position="75"/>
        <end position="145"/>
    </location>
</feature>
<dbReference type="GO" id="GO:0043565">
    <property type="term" value="F:sequence-specific DNA binding"/>
    <property type="evidence" value="ECO:0007669"/>
    <property type="project" value="InterPro"/>
</dbReference>
<dbReference type="AlphaFoldDB" id="A0AAD4KQ01"/>
<dbReference type="Proteomes" id="UP001201262">
    <property type="component" value="Unassembled WGS sequence"/>
</dbReference>
<dbReference type="GO" id="GO:0006355">
    <property type="term" value="P:regulation of DNA-templated transcription"/>
    <property type="evidence" value="ECO:0007669"/>
    <property type="project" value="InterPro"/>
</dbReference>
<dbReference type="Pfam" id="PF08447">
    <property type="entry name" value="PAS_3"/>
    <property type="match status" value="1"/>
</dbReference>
<dbReference type="InterPro" id="IPR013088">
    <property type="entry name" value="Znf_NHR/GATA"/>
</dbReference>
<proteinExistence type="predicted"/>
<evidence type="ECO:0000256" key="2">
    <source>
        <dbReference type="ARBA" id="ARBA00022771"/>
    </source>
</evidence>
<dbReference type="SUPFAM" id="SSF55785">
    <property type="entry name" value="PYP-like sensor domain (PAS domain)"/>
    <property type="match status" value="1"/>
</dbReference>
<evidence type="ECO:0000313" key="11">
    <source>
        <dbReference type="Proteomes" id="UP001201262"/>
    </source>
</evidence>
<protein>
    <submittedName>
        <fullName evidence="10">GATA transcription factor LreB</fullName>
    </submittedName>
</protein>
<keyword evidence="3" id="KW-0862">Zinc</keyword>
<evidence type="ECO:0000256" key="3">
    <source>
        <dbReference type="ARBA" id="ARBA00022833"/>
    </source>
</evidence>
<evidence type="ECO:0000256" key="1">
    <source>
        <dbReference type="ARBA" id="ARBA00022723"/>
    </source>
</evidence>
<keyword evidence="2 6" id="KW-0863">Zinc-finger</keyword>
<dbReference type="InterPro" id="IPR000014">
    <property type="entry name" value="PAS"/>
</dbReference>
<evidence type="ECO:0000259" key="8">
    <source>
        <dbReference type="PROSITE" id="PS50112"/>
    </source>
</evidence>
<dbReference type="PROSITE" id="PS00344">
    <property type="entry name" value="GATA_ZN_FINGER_1"/>
    <property type="match status" value="1"/>
</dbReference>
<evidence type="ECO:0000256" key="4">
    <source>
        <dbReference type="ARBA" id="ARBA00023015"/>
    </source>
</evidence>
<sequence length="414" mass="45910">MAQPGNSMPTNFDLDFGDLDLVMDDGDEQGQDFMDSASGRRMSIDDDGTDLQETQPSNAASQKSASSAVTDFTRRRNWTQRILAEMKDMLVVLSADGRVLYTSPATMSITDVDPRHLGGQFLSDFIHDDDRTSFIREFNESIATGHRLRYHFRFKRPDGEYTILEASGHPHMANEKTTLGTGKEGIACNGFFLICRPYPTESTALLDSFLEHKVENIRLTRRIADLKKEEEEELRLQQQWIRRSDNSVTISPEDENDGFQNLPTTMSEQGKMLPPSRPSVSTSGQEGYGLVSSLDGNIDTVSRSDASSVVDGIEMLTGLRYAEGERSRGLSTGARDGGLVQGPIGHNQLSTSSEENDKKKKIKTIEEYVCTDCGTLASPEWRKGPSGPKTLCNACGLRWAKKERKRQGSTQISS</sequence>
<dbReference type="CDD" id="cd00130">
    <property type="entry name" value="PAS"/>
    <property type="match status" value="1"/>
</dbReference>
<dbReference type="Gene3D" id="3.30.50.10">
    <property type="entry name" value="Erythroid Transcription Factor GATA-1, subunit A"/>
    <property type="match status" value="1"/>
</dbReference>
<feature type="domain" description="GATA-type" evidence="9">
    <location>
        <begin position="364"/>
        <end position="397"/>
    </location>
</feature>
<feature type="region of interest" description="Disordered" evidence="7">
    <location>
        <begin position="267"/>
        <end position="286"/>
    </location>
</feature>
<keyword evidence="11" id="KW-1185">Reference proteome</keyword>
<dbReference type="CDD" id="cd00202">
    <property type="entry name" value="ZnF_GATA"/>
    <property type="match status" value="1"/>
</dbReference>
<dbReference type="InterPro" id="IPR013655">
    <property type="entry name" value="PAS_fold_3"/>
</dbReference>
<dbReference type="SMART" id="SM00401">
    <property type="entry name" value="ZnF_GATA"/>
    <property type="match status" value="1"/>
</dbReference>
<dbReference type="SUPFAM" id="SSF57716">
    <property type="entry name" value="Glucocorticoid receptor-like (DNA-binding domain)"/>
    <property type="match status" value="1"/>
</dbReference>
<dbReference type="GO" id="GO:0008270">
    <property type="term" value="F:zinc ion binding"/>
    <property type="evidence" value="ECO:0007669"/>
    <property type="project" value="UniProtKB-KW"/>
</dbReference>
<organism evidence="10 11">
    <name type="scientific">Talaromyces proteolyticus</name>
    <dbReference type="NCBI Taxonomy" id="1131652"/>
    <lineage>
        <taxon>Eukaryota</taxon>
        <taxon>Fungi</taxon>
        <taxon>Dikarya</taxon>
        <taxon>Ascomycota</taxon>
        <taxon>Pezizomycotina</taxon>
        <taxon>Eurotiomycetes</taxon>
        <taxon>Eurotiomycetidae</taxon>
        <taxon>Eurotiales</taxon>
        <taxon>Trichocomaceae</taxon>
        <taxon>Talaromyces</taxon>
        <taxon>Talaromyces sect. Bacilispori</taxon>
    </lineage>
</organism>
<dbReference type="PROSITE" id="PS50112">
    <property type="entry name" value="PAS"/>
    <property type="match status" value="1"/>
</dbReference>
<dbReference type="InterPro" id="IPR035965">
    <property type="entry name" value="PAS-like_dom_sf"/>
</dbReference>